<reference evidence="1" key="1">
    <citation type="submission" date="2022-04" db="EMBL/GenBank/DDBJ databases">
        <title>Genome of the entomopathogenic fungus Entomophthora muscae.</title>
        <authorList>
            <person name="Elya C."/>
            <person name="Lovett B.R."/>
            <person name="Lee E."/>
            <person name="Macias A.M."/>
            <person name="Hajek A.E."/>
            <person name="De Bivort B.L."/>
            <person name="Kasson M.T."/>
            <person name="De Fine Licht H.H."/>
            <person name="Stajich J.E."/>
        </authorList>
    </citation>
    <scope>NUCLEOTIDE SEQUENCE</scope>
    <source>
        <strain evidence="1">Berkeley</strain>
    </source>
</reference>
<gene>
    <name evidence="1" type="ORF">DSO57_1025748</name>
</gene>
<dbReference type="EMBL" id="QTSX02007246">
    <property type="protein sequence ID" value="KAJ9049326.1"/>
    <property type="molecule type" value="Genomic_DNA"/>
</dbReference>
<dbReference type="Proteomes" id="UP001165960">
    <property type="component" value="Unassembled WGS sequence"/>
</dbReference>
<evidence type="ECO:0000313" key="1">
    <source>
        <dbReference type="EMBL" id="KAJ9049326.1"/>
    </source>
</evidence>
<name>A0ACC2RH26_9FUNG</name>
<organism evidence="1 2">
    <name type="scientific">Entomophthora muscae</name>
    <dbReference type="NCBI Taxonomy" id="34485"/>
    <lineage>
        <taxon>Eukaryota</taxon>
        <taxon>Fungi</taxon>
        <taxon>Fungi incertae sedis</taxon>
        <taxon>Zoopagomycota</taxon>
        <taxon>Entomophthoromycotina</taxon>
        <taxon>Entomophthoromycetes</taxon>
        <taxon>Entomophthorales</taxon>
        <taxon>Entomophthoraceae</taxon>
        <taxon>Entomophthora</taxon>
    </lineage>
</organism>
<comment type="caution">
    <text evidence="1">The sequence shown here is derived from an EMBL/GenBank/DDBJ whole genome shotgun (WGS) entry which is preliminary data.</text>
</comment>
<keyword evidence="2" id="KW-1185">Reference proteome</keyword>
<sequence>MSKSQSYDEEKFKTKLVGYASSASGSSSKESDSDASVTDQPTKKQRFTQSSACNRDSESPFSHLNKDLDNNSAYKCHDPNFAKEEFSHPIFEPDRSLNKNNFNHSKRGTSRRERPKASEQELLVFGYASKLFDLKEGVENSFVDLESEGILADGNSVPNIWLRRSIFNPKITLDRFDVRNLCDTVSGSTALATWKQPSEHPLDRVRYASLDPDEHRLFDMSEREREEFIADKRNRTSDLRQNKSKMYGYDYEKKSIPNPQEDIEFSFPVPEGMAVPSSHKQLLVIERTAKFIVSSKDPLLEVKIQGRQGNLPEFGFLNRDNCLHEFFQKVKTLIKLGLYSYCETEATSEKLAEDKQPDANQPKFVPAPPPEERVNQPSIPSDQMHFISLFAKTSAFKGPTFEQKFRVGRSSTPEFAFLLPWNKAHAYYLSQLEQARNHDECDKYKELNLVFPSTEFEINQLVSILSQQVTDSGAALESLVYAASLRCTSLDFVFPWSPLNKYYSWKKQKLIKDAELCDYLEDPEELAATQVFFRGVEFERELQTKLCLDRRFAFLMPWDPQHAGYRERVASITPTIPAKVEDCTVMARFAQTFAIHGPNLEHQIRSLFFKSPDFSFLLPWGPGYPQYLELLARELMHNPYQPRRISPPPADLLPLIDQLALPTNASFRLALLLNPDNRLASVRYGHAHFDYFAAKINYSPPNSTAAEGTSSEGLQSLFNHQPILDLPLESVALVSSMELCSWLQAKFPWFGLQLQHCPELPFLCDGHPLHGRYNHIVHAPVEDISHSACGCFFPDAKDKLIIDALARLASLSGLEFQQFKSVEFTEAFPFLHPTHVHHPYYRWKAAYPNCDAEDSISPSPEQSTLINTTAAFAVRHGASLESLLWSRSPTSFAFLDTGSEYHSFYTRKKDILSKSPLETYPTQPPTPSSCSNEYIDKIALLVSEMSPAFEAQIYLDYPEKLGFIHPCHPNHAYYTARLNEIRSPIKEQGSSQPPMEPPSELTELQKKRLARVKKLLYK</sequence>
<proteinExistence type="predicted"/>
<evidence type="ECO:0000313" key="2">
    <source>
        <dbReference type="Proteomes" id="UP001165960"/>
    </source>
</evidence>
<protein>
    <submittedName>
        <fullName evidence="1">Uncharacterized protein</fullName>
    </submittedName>
</protein>
<accession>A0ACC2RH26</accession>